<organism evidence="10 11">
    <name type="scientific">Streptomyces sp. 900105755</name>
    <dbReference type="NCBI Taxonomy" id="3154389"/>
    <lineage>
        <taxon>Bacteria</taxon>
        <taxon>Bacillati</taxon>
        <taxon>Actinomycetota</taxon>
        <taxon>Actinomycetes</taxon>
        <taxon>Kitasatosporales</taxon>
        <taxon>Streptomycetaceae</taxon>
        <taxon>Streptomyces</taxon>
    </lineage>
</organism>
<reference evidence="10 11" key="1">
    <citation type="submission" date="2024-06" db="EMBL/GenBank/DDBJ databases">
        <title>The Natural Products Discovery Center: Release of the First 8490 Sequenced Strains for Exploring Actinobacteria Biosynthetic Diversity.</title>
        <authorList>
            <person name="Kalkreuter E."/>
            <person name="Kautsar S.A."/>
            <person name="Yang D."/>
            <person name="Bader C.D."/>
            <person name="Teijaro C.N."/>
            <person name="Fluegel L."/>
            <person name="Davis C.M."/>
            <person name="Simpson J.R."/>
            <person name="Lauterbach L."/>
            <person name="Steele A.D."/>
            <person name="Gui C."/>
            <person name="Meng S."/>
            <person name="Li G."/>
            <person name="Viehrig K."/>
            <person name="Ye F."/>
            <person name="Su P."/>
            <person name="Kiefer A.F."/>
            <person name="Nichols A."/>
            <person name="Cepeda A.J."/>
            <person name="Yan W."/>
            <person name="Fan B."/>
            <person name="Jiang Y."/>
            <person name="Adhikari A."/>
            <person name="Zheng C.-J."/>
            <person name="Schuster L."/>
            <person name="Cowan T.M."/>
            <person name="Smanski M.J."/>
            <person name="Chevrette M.G."/>
            <person name="De Carvalho L.P.S."/>
            <person name="Shen B."/>
        </authorList>
    </citation>
    <scope>NUCLEOTIDE SEQUENCE [LARGE SCALE GENOMIC DNA]</scope>
    <source>
        <strain evidence="10 11">NPDC001694</strain>
    </source>
</reference>
<dbReference type="InterPro" id="IPR036259">
    <property type="entry name" value="MFS_trans_sf"/>
</dbReference>
<evidence type="ECO:0000313" key="11">
    <source>
        <dbReference type="Proteomes" id="UP001490365"/>
    </source>
</evidence>
<evidence type="ECO:0000313" key="10">
    <source>
        <dbReference type="EMBL" id="MER6269164.1"/>
    </source>
</evidence>
<dbReference type="SUPFAM" id="SSF103473">
    <property type="entry name" value="MFS general substrate transporter"/>
    <property type="match status" value="1"/>
</dbReference>
<dbReference type="PANTHER" id="PTHR42718:SF46">
    <property type="entry name" value="BLR6921 PROTEIN"/>
    <property type="match status" value="1"/>
</dbReference>
<name>A0ABV1THP1_9ACTN</name>
<evidence type="ECO:0000256" key="7">
    <source>
        <dbReference type="ARBA" id="ARBA00023251"/>
    </source>
</evidence>
<evidence type="ECO:0000256" key="8">
    <source>
        <dbReference type="SAM" id="MobiDB-lite"/>
    </source>
</evidence>
<feature type="region of interest" description="Disordered" evidence="8">
    <location>
        <begin position="261"/>
        <end position="282"/>
    </location>
</feature>
<accession>A0ABV1THP1</accession>
<keyword evidence="5 9" id="KW-1133">Transmembrane helix</keyword>
<dbReference type="RefSeq" id="WP_351957692.1">
    <property type="nucleotide sequence ID" value="NZ_JBEOZM010000006.1"/>
</dbReference>
<dbReference type="Gene3D" id="1.20.1250.20">
    <property type="entry name" value="MFS general substrate transporter like domains"/>
    <property type="match status" value="1"/>
</dbReference>
<protein>
    <submittedName>
        <fullName evidence="10">MFS transporter</fullName>
    </submittedName>
</protein>
<proteinExistence type="predicted"/>
<evidence type="ECO:0000256" key="1">
    <source>
        <dbReference type="ARBA" id="ARBA00004651"/>
    </source>
</evidence>
<dbReference type="Proteomes" id="UP001490365">
    <property type="component" value="Unassembled WGS sequence"/>
</dbReference>
<evidence type="ECO:0000256" key="4">
    <source>
        <dbReference type="ARBA" id="ARBA00022692"/>
    </source>
</evidence>
<comment type="caution">
    <text evidence="10">The sequence shown here is derived from an EMBL/GenBank/DDBJ whole genome shotgun (WGS) entry which is preliminary data.</text>
</comment>
<keyword evidence="11" id="KW-1185">Reference proteome</keyword>
<keyword evidence="3" id="KW-1003">Cell membrane</keyword>
<evidence type="ECO:0000256" key="9">
    <source>
        <dbReference type="SAM" id="Phobius"/>
    </source>
</evidence>
<keyword evidence="4 9" id="KW-0812">Transmembrane</keyword>
<keyword evidence="6 9" id="KW-0472">Membrane</keyword>
<feature type="transmembrane region" description="Helical" evidence="9">
    <location>
        <begin position="107"/>
        <end position="130"/>
    </location>
</feature>
<feature type="transmembrane region" description="Helical" evidence="9">
    <location>
        <begin position="44"/>
        <end position="63"/>
    </location>
</feature>
<dbReference type="PANTHER" id="PTHR42718">
    <property type="entry name" value="MAJOR FACILITATOR SUPERFAMILY MULTIDRUG TRANSPORTER MFSC"/>
    <property type="match status" value="1"/>
</dbReference>
<evidence type="ECO:0000256" key="5">
    <source>
        <dbReference type="ARBA" id="ARBA00022989"/>
    </source>
</evidence>
<keyword evidence="2" id="KW-0813">Transport</keyword>
<evidence type="ECO:0000256" key="2">
    <source>
        <dbReference type="ARBA" id="ARBA00022448"/>
    </source>
</evidence>
<evidence type="ECO:0000256" key="3">
    <source>
        <dbReference type="ARBA" id="ARBA00022475"/>
    </source>
</evidence>
<feature type="transmembrane region" description="Helical" evidence="9">
    <location>
        <begin position="12"/>
        <end position="32"/>
    </location>
</feature>
<comment type="subcellular location">
    <subcellularLocation>
        <location evidence="1">Cell membrane</location>
        <topology evidence="1">Multi-pass membrane protein</topology>
    </subcellularLocation>
</comment>
<dbReference type="EMBL" id="JBEOZM010000006">
    <property type="protein sequence ID" value="MER6269164.1"/>
    <property type="molecule type" value="Genomic_DNA"/>
</dbReference>
<keyword evidence="7" id="KW-0046">Antibiotic resistance</keyword>
<sequence length="282" mass="28234">MRRVGRSAHGNLDPLGTVLLTAGLVAVLFGIIEGTTYGWTSAPVLGAFSAGAVLTALFTAHALRSPRPLFAPGSSPPPRLRSASLGTAAGFFGLFSLFFVNSQYLQGIKGCAAVTGVAIMPLTIGMALVPRLAARWSGRPRAVVGAGLALIDVGLLGASTVDAATPYRAYACRLLDISAGTGLSMPALTLRVVDSLPPHQAGLGSGLGTTARETGAALGGAVTGTIPGGHGDLASGMGPALRTAALLVLAATALVVAGHGGRTPTRTIASDPQRVLSRPTDV</sequence>
<gene>
    <name evidence="10" type="ORF">ABT211_17960</name>
</gene>
<feature type="transmembrane region" description="Helical" evidence="9">
    <location>
        <begin position="83"/>
        <end position="101"/>
    </location>
</feature>
<evidence type="ECO:0000256" key="6">
    <source>
        <dbReference type="ARBA" id="ARBA00023136"/>
    </source>
</evidence>